<proteinExistence type="predicted"/>
<dbReference type="AlphaFoldDB" id="A0A7X3MUW3"/>
<dbReference type="EMBL" id="WURB01000017">
    <property type="protein sequence ID" value="MXQ13498.1"/>
    <property type="molecule type" value="Genomic_DNA"/>
</dbReference>
<accession>A0A7X3MUW3</accession>
<organism evidence="1 2">
    <name type="scientific">Microvirga makkahensis</name>
    <dbReference type="NCBI Taxonomy" id="1128670"/>
    <lineage>
        <taxon>Bacteria</taxon>
        <taxon>Pseudomonadati</taxon>
        <taxon>Pseudomonadota</taxon>
        <taxon>Alphaproteobacteria</taxon>
        <taxon>Hyphomicrobiales</taxon>
        <taxon>Methylobacteriaceae</taxon>
        <taxon>Microvirga</taxon>
    </lineage>
</organism>
<reference evidence="1 2" key="2">
    <citation type="submission" date="2020-01" db="EMBL/GenBank/DDBJ databases">
        <title>Microvirga sp. nov., an arsenate reduction bacterium isolated from Tibet hotspring sediments.</title>
        <authorList>
            <person name="Xian W.-D."/>
            <person name="Li W.-J."/>
        </authorList>
    </citation>
    <scope>NUCLEOTIDE SEQUENCE [LARGE SCALE GENOMIC DNA]</scope>
    <source>
        <strain evidence="1 2">KCTC 23863</strain>
    </source>
</reference>
<dbReference type="RefSeq" id="WP_160886549.1">
    <property type="nucleotide sequence ID" value="NZ_WURB01000017.1"/>
</dbReference>
<comment type="caution">
    <text evidence="1">The sequence shown here is derived from an EMBL/GenBank/DDBJ whole genome shotgun (WGS) entry which is preliminary data.</text>
</comment>
<sequence>MNEYFDGRHSFELRFIPIDAIQRKHREQLADIVVNKLDGIKRTFVKADKVPTVSPAMQKLTHDANFIAQQGFKVRFTTDKGLVSPSAIYEKLDGTASITGYIPLTDFAKSMQPMKGPGKDLSNDLEKILAEERQIAPGRMASLRRRTAVHALPDDASASVGCIASRSLKAIAECNMKGEDWIKVEALVSQDREPIYGYIALQDAVLS</sequence>
<keyword evidence="2" id="KW-1185">Reference proteome</keyword>
<dbReference type="OrthoDB" id="8436769at2"/>
<gene>
    <name evidence="1" type="ORF">GR328_18920</name>
</gene>
<reference evidence="1 2" key="1">
    <citation type="submission" date="2019-12" db="EMBL/GenBank/DDBJ databases">
        <authorList>
            <person name="Yuan C.-G."/>
        </authorList>
    </citation>
    <scope>NUCLEOTIDE SEQUENCE [LARGE SCALE GENOMIC DNA]</scope>
    <source>
        <strain evidence="1 2">KCTC 23863</strain>
    </source>
</reference>
<evidence type="ECO:0000313" key="2">
    <source>
        <dbReference type="Proteomes" id="UP000436483"/>
    </source>
</evidence>
<evidence type="ECO:0000313" key="1">
    <source>
        <dbReference type="EMBL" id="MXQ13498.1"/>
    </source>
</evidence>
<dbReference type="Proteomes" id="UP000436483">
    <property type="component" value="Unassembled WGS sequence"/>
</dbReference>
<name>A0A7X3MUW3_9HYPH</name>
<protein>
    <submittedName>
        <fullName evidence="1">Uncharacterized protein</fullName>
    </submittedName>
</protein>